<evidence type="ECO:0000313" key="2">
    <source>
        <dbReference type="EMBL" id="GAX77243.1"/>
    </source>
</evidence>
<dbReference type="SUPFAM" id="SSF51045">
    <property type="entry name" value="WW domain"/>
    <property type="match status" value="1"/>
</dbReference>
<feature type="non-terminal residue" evidence="2">
    <location>
        <position position="1"/>
    </location>
</feature>
<name>A0A250X2C6_9CHLO</name>
<sequence>SPSVLTTVEEVTSSPSVPITVEEVTPSPSVLTTVEEVTHSPSVPATVEEVTPSPSVLTTVEEVTSSPSVPITVEEVTPLPSVPTTVEEVTHSPSVLATVKVSLIAPVELPLSVLPSEEKQQAQSTTPTSHRPTVDASIVLQSGSDPVRKSEVMDSQSSAPDMHTRFVNLDAASLLPPVNPWWKFQHQVATQVSMTMVHLPDMMASREVLNHQGWTLITDLPTLEPPEEVDYHYQPYPEDVVEYARYLGMDPVADQDLLYIARWALEAPVPHQYTVHVDTEGYEYFYDTVTSITSYAHPKDEYYMQLYRQKKARTKHDE</sequence>
<reference evidence="2 3" key="1">
    <citation type="submission" date="2017-08" db="EMBL/GenBank/DDBJ databases">
        <title>Acidophilic green algal genome provides insights into adaptation to an acidic environment.</title>
        <authorList>
            <person name="Hirooka S."/>
            <person name="Hirose Y."/>
            <person name="Kanesaki Y."/>
            <person name="Higuchi S."/>
            <person name="Fujiwara T."/>
            <person name="Onuma R."/>
            <person name="Era A."/>
            <person name="Ohbayashi R."/>
            <person name="Uzuka A."/>
            <person name="Nozaki H."/>
            <person name="Yoshikawa H."/>
            <person name="Miyagishima S.Y."/>
        </authorList>
    </citation>
    <scope>NUCLEOTIDE SEQUENCE [LARGE SCALE GENOMIC DNA]</scope>
    <source>
        <strain evidence="2 3">NIES-2499</strain>
    </source>
</reference>
<accession>A0A250X2C6</accession>
<dbReference type="Proteomes" id="UP000232323">
    <property type="component" value="Unassembled WGS sequence"/>
</dbReference>
<gene>
    <name evidence="2" type="ORF">CEUSTIGMA_g4689.t1</name>
</gene>
<comment type="caution">
    <text evidence="2">The sequence shown here is derived from an EMBL/GenBank/DDBJ whole genome shotgun (WGS) entry which is preliminary data.</text>
</comment>
<evidence type="ECO:0000256" key="1">
    <source>
        <dbReference type="SAM" id="MobiDB-lite"/>
    </source>
</evidence>
<feature type="compositionally biased region" description="Polar residues" evidence="1">
    <location>
        <begin position="121"/>
        <end position="131"/>
    </location>
</feature>
<evidence type="ECO:0000313" key="3">
    <source>
        <dbReference type="Proteomes" id="UP000232323"/>
    </source>
</evidence>
<dbReference type="EMBL" id="BEGY01000023">
    <property type="protein sequence ID" value="GAX77243.1"/>
    <property type="molecule type" value="Genomic_DNA"/>
</dbReference>
<evidence type="ECO:0008006" key="4">
    <source>
        <dbReference type="Google" id="ProtNLM"/>
    </source>
</evidence>
<feature type="region of interest" description="Disordered" evidence="1">
    <location>
        <begin position="115"/>
        <end position="158"/>
    </location>
</feature>
<proteinExistence type="predicted"/>
<dbReference type="InterPro" id="IPR036020">
    <property type="entry name" value="WW_dom_sf"/>
</dbReference>
<protein>
    <recommendedName>
        <fullName evidence="4">WW domain-containing protein</fullName>
    </recommendedName>
</protein>
<dbReference type="PANTHER" id="PTHR21715:SF0">
    <property type="entry name" value="RH04127P"/>
    <property type="match status" value="1"/>
</dbReference>
<dbReference type="InterPro" id="IPR053233">
    <property type="entry name" value="ABRA-related"/>
</dbReference>
<dbReference type="PANTHER" id="PTHR21715">
    <property type="entry name" value="RH04127P"/>
    <property type="match status" value="1"/>
</dbReference>
<dbReference type="Gene3D" id="3.30.1470.10">
    <property type="entry name" value="Photosystem I PsaD, reaction center subunit II"/>
    <property type="match status" value="1"/>
</dbReference>
<keyword evidence="3" id="KW-1185">Reference proteome</keyword>
<organism evidence="2 3">
    <name type="scientific">Chlamydomonas eustigma</name>
    <dbReference type="NCBI Taxonomy" id="1157962"/>
    <lineage>
        <taxon>Eukaryota</taxon>
        <taxon>Viridiplantae</taxon>
        <taxon>Chlorophyta</taxon>
        <taxon>core chlorophytes</taxon>
        <taxon>Chlorophyceae</taxon>
        <taxon>CS clade</taxon>
        <taxon>Chlamydomonadales</taxon>
        <taxon>Chlamydomonadaceae</taxon>
        <taxon>Chlamydomonas</taxon>
    </lineage>
</organism>
<dbReference type="AlphaFoldDB" id="A0A250X2C6"/>